<dbReference type="AlphaFoldDB" id="A0A8J3CQ05"/>
<evidence type="ECO:0000259" key="5">
    <source>
        <dbReference type="PROSITE" id="PS51898"/>
    </source>
</evidence>
<organism evidence="7 8">
    <name type="scientific">Algimonas arctica</name>
    <dbReference type="NCBI Taxonomy" id="1479486"/>
    <lineage>
        <taxon>Bacteria</taxon>
        <taxon>Pseudomonadati</taxon>
        <taxon>Pseudomonadota</taxon>
        <taxon>Alphaproteobacteria</taxon>
        <taxon>Maricaulales</taxon>
        <taxon>Robiginitomaculaceae</taxon>
        <taxon>Algimonas</taxon>
    </lineage>
</organism>
<dbReference type="GO" id="GO:0003677">
    <property type="term" value="F:DNA binding"/>
    <property type="evidence" value="ECO:0007669"/>
    <property type="project" value="UniProtKB-UniRule"/>
</dbReference>
<dbReference type="InterPro" id="IPR010998">
    <property type="entry name" value="Integrase_recombinase_N"/>
</dbReference>
<evidence type="ECO:0000256" key="4">
    <source>
        <dbReference type="PROSITE-ProRule" id="PRU01248"/>
    </source>
</evidence>
<keyword evidence="3" id="KW-0233">DNA recombination</keyword>
<dbReference type="Proteomes" id="UP000634004">
    <property type="component" value="Unassembled WGS sequence"/>
</dbReference>
<dbReference type="SUPFAM" id="SSF47823">
    <property type="entry name" value="lambda integrase-like, N-terminal domain"/>
    <property type="match status" value="1"/>
</dbReference>
<comment type="caution">
    <text evidence="7">The sequence shown here is derived from an EMBL/GenBank/DDBJ whole genome shotgun (WGS) entry which is preliminary data.</text>
</comment>
<evidence type="ECO:0000256" key="1">
    <source>
        <dbReference type="ARBA" id="ARBA00022908"/>
    </source>
</evidence>
<gene>
    <name evidence="7" type="ORF">GCM10009069_05170</name>
</gene>
<sequence length="303" mass="33342">MIDAIFTRCEGAYSDNTLRGYRNDLKHFKAWCDGHDMDWLPAAPQTIADFVDTQLETKAISTIKHRVDAIKFAHRMADLPSPTDNSVVYLALRRARRARHRRPKQSAGLTSELLAKIVAACPGTLSGKRDAALLSVGYDTLCRSGELAAMYVEHLNADCSRIRVPVAKSDPFGDGRIAYLSTATATRLSAWLSAADLHEGPLFRGLHTRQLSNRPLDTSSIRRLIKAAAKRAELEPATVRSLSGHSMRVGAAQDMMLAGVDMIGIMHAGGWKSHAVLSRYVENASAELMHERRWEGLKVLNAA</sequence>
<dbReference type="EMBL" id="BMZH01000002">
    <property type="protein sequence ID" value="GHA85022.1"/>
    <property type="molecule type" value="Genomic_DNA"/>
</dbReference>
<feature type="domain" description="Core-binding (CB)" evidence="6">
    <location>
        <begin position="1"/>
        <end position="78"/>
    </location>
</feature>
<dbReference type="InterPro" id="IPR052925">
    <property type="entry name" value="Phage_Integrase-like_Recomb"/>
</dbReference>
<evidence type="ECO:0000256" key="3">
    <source>
        <dbReference type="ARBA" id="ARBA00023172"/>
    </source>
</evidence>
<name>A0A8J3CQ05_9PROT</name>
<dbReference type="InterPro" id="IPR044068">
    <property type="entry name" value="CB"/>
</dbReference>
<keyword evidence="8" id="KW-1185">Reference proteome</keyword>
<dbReference type="Gene3D" id="1.10.150.130">
    <property type="match status" value="1"/>
</dbReference>
<dbReference type="InterPro" id="IPR002104">
    <property type="entry name" value="Integrase_catalytic"/>
</dbReference>
<dbReference type="PROSITE" id="PS51900">
    <property type="entry name" value="CB"/>
    <property type="match status" value="1"/>
</dbReference>
<dbReference type="GO" id="GO:0006310">
    <property type="term" value="P:DNA recombination"/>
    <property type="evidence" value="ECO:0007669"/>
    <property type="project" value="UniProtKB-KW"/>
</dbReference>
<evidence type="ECO:0000259" key="6">
    <source>
        <dbReference type="PROSITE" id="PS51900"/>
    </source>
</evidence>
<dbReference type="Gene3D" id="1.10.443.10">
    <property type="entry name" value="Intergrase catalytic core"/>
    <property type="match status" value="1"/>
</dbReference>
<evidence type="ECO:0000313" key="7">
    <source>
        <dbReference type="EMBL" id="GHA85022.1"/>
    </source>
</evidence>
<feature type="domain" description="Tyr recombinase" evidence="5">
    <location>
        <begin position="104"/>
        <end position="293"/>
    </location>
</feature>
<dbReference type="GO" id="GO:0015074">
    <property type="term" value="P:DNA integration"/>
    <property type="evidence" value="ECO:0007669"/>
    <property type="project" value="UniProtKB-KW"/>
</dbReference>
<evidence type="ECO:0000256" key="2">
    <source>
        <dbReference type="ARBA" id="ARBA00023125"/>
    </source>
</evidence>
<accession>A0A8J3CQ05</accession>
<evidence type="ECO:0000313" key="8">
    <source>
        <dbReference type="Proteomes" id="UP000634004"/>
    </source>
</evidence>
<dbReference type="InterPro" id="IPR011010">
    <property type="entry name" value="DNA_brk_join_enz"/>
</dbReference>
<reference evidence="7" key="2">
    <citation type="submission" date="2020-09" db="EMBL/GenBank/DDBJ databases">
        <authorList>
            <person name="Sun Q."/>
            <person name="Kim S."/>
        </authorList>
    </citation>
    <scope>NUCLEOTIDE SEQUENCE</scope>
    <source>
        <strain evidence="7">KCTC 32513</strain>
    </source>
</reference>
<dbReference type="InterPro" id="IPR013762">
    <property type="entry name" value="Integrase-like_cat_sf"/>
</dbReference>
<dbReference type="InterPro" id="IPR004107">
    <property type="entry name" value="Integrase_SAM-like_N"/>
</dbReference>
<dbReference type="SUPFAM" id="SSF56349">
    <property type="entry name" value="DNA breaking-rejoining enzymes"/>
    <property type="match status" value="1"/>
</dbReference>
<dbReference type="PANTHER" id="PTHR34605">
    <property type="entry name" value="PHAGE_INTEGRASE DOMAIN-CONTAINING PROTEIN"/>
    <property type="match status" value="1"/>
</dbReference>
<dbReference type="PANTHER" id="PTHR34605:SF3">
    <property type="entry name" value="P CELL-TYPE AGGLUTINATION PROTEIN MAP4-LIKE-RELATED"/>
    <property type="match status" value="1"/>
</dbReference>
<reference evidence="7" key="1">
    <citation type="journal article" date="2014" name="Int. J. Syst. Evol. Microbiol.">
        <title>Complete genome sequence of Corynebacterium casei LMG S-19264T (=DSM 44701T), isolated from a smear-ripened cheese.</title>
        <authorList>
            <consortium name="US DOE Joint Genome Institute (JGI-PGF)"/>
            <person name="Walter F."/>
            <person name="Albersmeier A."/>
            <person name="Kalinowski J."/>
            <person name="Ruckert C."/>
        </authorList>
    </citation>
    <scope>NUCLEOTIDE SEQUENCE</scope>
    <source>
        <strain evidence="7">KCTC 32513</strain>
    </source>
</reference>
<proteinExistence type="predicted"/>
<dbReference type="PROSITE" id="PS51898">
    <property type="entry name" value="TYR_RECOMBINASE"/>
    <property type="match status" value="1"/>
</dbReference>
<dbReference type="Pfam" id="PF02899">
    <property type="entry name" value="Phage_int_SAM_1"/>
    <property type="match status" value="1"/>
</dbReference>
<keyword evidence="1" id="KW-0229">DNA integration</keyword>
<dbReference type="Pfam" id="PF00589">
    <property type="entry name" value="Phage_integrase"/>
    <property type="match status" value="1"/>
</dbReference>
<protein>
    <recommendedName>
        <fullName evidence="9">Integrase</fullName>
    </recommendedName>
</protein>
<evidence type="ECO:0008006" key="9">
    <source>
        <dbReference type="Google" id="ProtNLM"/>
    </source>
</evidence>
<keyword evidence="2 4" id="KW-0238">DNA-binding</keyword>